<dbReference type="PANTHER" id="PTHR43316:SF3">
    <property type="entry name" value="HALOACID DEHALOGENASE, TYPE II (AFU_ORTHOLOGUE AFUA_2G07750)-RELATED"/>
    <property type="match status" value="1"/>
</dbReference>
<dbReference type="CDD" id="cd02588">
    <property type="entry name" value="HAD_L2-DEX"/>
    <property type="match status" value="1"/>
</dbReference>
<dbReference type="InterPro" id="IPR006328">
    <property type="entry name" value="2-HAD"/>
</dbReference>
<reference evidence="3 4" key="1">
    <citation type="submission" date="2019-11" db="EMBL/GenBank/DDBJ databases">
        <title>Bacillus idriensis genome.</title>
        <authorList>
            <person name="Konopka E.N."/>
            <person name="Newman J.D."/>
        </authorList>
    </citation>
    <scope>NUCLEOTIDE SEQUENCE [LARGE SCALE GENOMIC DNA]</scope>
    <source>
        <strain evidence="3 4">DSM 19097</strain>
    </source>
</reference>
<organism evidence="3 4">
    <name type="scientific">Metabacillus idriensis</name>
    <dbReference type="NCBI Taxonomy" id="324768"/>
    <lineage>
        <taxon>Bacteria</taxon>
        <taxon>Bacillati</taxon>
        <taxon>Bacillota</taxon>
        <taxon>Bacilli</taxon>
        <taxon>Bacillales</taxon>
        <taxon>Bacillaceae</taxon>
        <taxon>Metabacillus</taxon>
    </lineage>
</organism>
<dbReference type="PRINTS" id="PR00413">
    <property type="entry name" value="HADHALOGNASE"/>
</dbReference>
<dbReference type="NCBIfam" id="TIGR01493">
    <property type="entry name" value="HAD-SF-IA-v2"/>
    <property type="match status" value="1"/>
</dbReference>
<keyword evidence="2" id="KW-0378">Hydrolase</keyword>
<dbReference type="Gene3D" id="3.40.50.1000">
    <property type="entry name" value="HAD superfamily/HAD-like"/>
    <property type="match status" value="1"/>
</dbReference>
<dbReference type="NCBIfam" id="TIGR01428">
    <property type="entry name" value="HAD_type_II"/>
    <property type="match status" value="1"/>
</dbReference>
<comment type="caution">
    <text evidence="3">The sequence shown here is derived from an EMBL/GenBank/DDBJ whole genome shotgun (WGS) entry which is preliminary data.</text>
</comment>
<dbReference type="Gene3D" id="1.10.150.240">
    <property type="entry name" value="Putative phosphatase, domain 2"/>
    <property type="match status" value="1"/>
</dbReference>
<proteinExistence type="inferred from homology"/>
<sequence>MNNEIKAFVFDVYGTLFDVHSVKKKGDELYEGKGEELSKVWRQKQLEYSFLRQIMGSYESFLTITRDSLRYALHSLELKDVKVHEDALIAEYTKLSHYPETEKVLSQLNHKKLAIFSNGSHDMLDPLIKQSGLSPFFDHVISVDEGKQYKPSPASYTLVLKELGVKREEVLFMSSNGWDISGAKNFGFRAAWINRGGLPEEELGLSPDSIYSDLNGILEWK</sequence>
<evidence type="ECO:0000313" key="4">
    <source>
        <dbReference type="Proteomes" id="UP000441585"/>
    </source>
</evidence>
<accession>A0A6I2MF79</accession>
<dbReference type="InterPro" id="IPR023214">
    <property type="entry name" value="HAD_sf"/>
</dbReference>
<name>A0A6I2MF79_9BACI</name>
<gene>
    <name evidence="3" type="ORF">GJU41_10710</name>
</gene>
<protein>
    <submittedName>
        <fullName evidence="3">Haloacid dehalogenase type II</fullName>
    </submittedName>
</protein>
<dbReference type="SFLD" id="SFLDF00045">
    <property type="entry name" value="2-haloacid_dehalogenase"/>
    <property type="match status" value="1"/>
</dbReference>
<dbReference type="SUPFAM" id="SSF56784">
    <property type="entry name" value="HAD-like"/>
    <property type="match status" value="1"/>
</dbReference>
<dbReference type="RefSeq" id="WP_070877842.1">
    <property type="nucleotide sequence ID" value="NZ_CAJFZX010000012.1"/>
</dbReference>
<dbReference type="AlphaFoldDB" id="A0A6I2MF79"/>
<dbReference type="SFLD" id="SFLDS00003">
    <property type="entry name" value="Haloacid_Dehalogenase"/>
    <property type="match status" value="1"/>
</dbReference>
<dbReference type="InterPro" id="IPR051540">
    <property type="entry name" value="S-2-haloacid_dehalogenase"/>
</dbReference>
<evidence type="ECO:0000256" key="2">
    <source>
        <dbReference type="ARBA" id="ARBA00022801"/>
    </source>
</evidence>
<evidence type="ECO:0000256" key="1">
    <source>
        <dbReference type="ARBA" id="ARBA00008106"/>
    </source>
</evidence>
<dbReference type="InterPro" id="IPR006439">
    <property type="entry name" value="HAD-SF_hydro_IA"/>
</dbReference>
<dbReference type="InterPro" id="IPR036412">
    <property type="entry name" value="HAD-like_sf"/>
</dbReference>
<dbReference type="Pfam" id="PF00702">
    <property type="entry name" value="Hydrolase"/>
    <property type="match status" value="1"/>
</dbReference>
<dbReference type="GO" id="GO:0019120">
    <property type="term" value="F:hydrolase activity, acting on acid halide bonds, in C-halide compounds"/>
    <property type="evidence" value="ECO:0007669"/>
    <property type="project" value="InterPro"/>
</dbReference>
<dbReference type="PANTHER" id="PTHR43316">
    <property type="entry name" value="HYDROLASE, HALOACID DELAHOGENASE-RELATED"/>
    <property type="match status" value="1"/>
</dbReference>
<dbReference type="SFLD" id="SFLDG01135">
    <property type="entry name" value="C1.5.6:_HAD__Beta-PGM__Phospha"/>
    <property type="match status" value="1"/>
</dbReference>
<dbReference type="SFLD" id="SFLDG01129">
    <property type="entry name" value="C1.5:_HAD__Beta-PGM__Phosphata"/>
    <property type="match status" value="1"/>
</dbReference>
<dbReference type="NCBIfam" id="TIGR01509">
    <property type="entry name" value="HAD-SF-IA-v3"/>
    <property type="match status" value="1"/>
</dbReference>
<dbReference type="EMBL" id="WKKF01000002">
    <property type="protein sequence ID" value="MRX54443.1"/>
    <property type="molecule type" value="Genomic_DNA"/>
</dbReference>
<dbReference type="Proteomes" id="UP000441585">
    <property type="component" value="Unassembled WGS sequence"/>
</dbReference>
<evidence type="ECO:0000313" key="3">
    <source>
        <dbReference type="EMBL" id="MRX54443.1"/>
    </source>
</evidence>
<comment type="similarity">
    <text evidence="1">Belongs to the HAD-like hydrolase superfamily. S-2-haloalkanoic acid dehalogenase family.</text>
</comment>
<dbReference type="InterPro" id="IPR023198">
    <property type="entry name" value="PGP-like_dom2"/>
</dbReference>
<keyword evidence="4" id="KW-1185">Reference proteome</keyword>
<dbReference type="NCBIfam" id="TIGR01549">
    <property type="entry name" value="HAD-SF-IA-v1"/>
    <property type="match status" value="1"/>
</dbReference>